<dbReference type="AlphaFoldDB" id="A0A4C1VHS4"/>
<dbReference type="EMBL" id="BGZK01000343">
    <property type="protein sequence ID" value="GBP38031.1"/>
    <property type="molecule type" value="Genomic_DNA"/>
</dbReference>
<organism evidence="1 2">
    <name type="scientific">Eumeta variegata</name>
    <name type="common">Bagworm moth</name>
    <name type="synonym">Eumeta japonica</name>
    <dbReference type="NCBI Taxonomy" id="151549"/>
    <lineage>
        <taxon>Eukaryota</taxon>
        <taxon>Metazoa</taxon>
        <taxon>Ecdysozoa</taxon>
        <taxon>Arthropoda</taxon>
        <taxon>Hexapoda</taxon>
        <taxon>Insecta</taxon>
        <taxon>Pterygota</taxon>
        <taxon>Neoptera</taxon>
        <taxon>Endopterygota</taxon>
        <taxon>Lepidoptera</taxon>
        <taxon>Glossata</taxon>
        <taxon>Ditrysia</taxon>
        <taxon>Tineoidea</taxon>
        <taxon>Psychidae</taxon>
        <taxon>Oiketicinae</taxon>
        <taxon>Eumeta</taxon>
    </lineage>
</organism>
<keyword evidence="2" id="KW-1185">Reference proteome</keyword>
<accession>A0A4C1VHS4</accession>
<evidence type="ECO:0000313" key="2">
    <source>
        <dbReference type="Proteomes" id="UP000299102"/>
    </source>
</evidence>
<sequence>MPPSALRAFRSICIDKIHLSLLTYTTASLKFISHGIPRRKTAPLQRRVDTAVRRVLWLRRRRVRPVEARECSAPTPPPPARPARRIKVNTQTCRALLPYRFIAKFTCSMHLKRFSNFVPRCDNGKRSRCESLLTDAKIGLFSTRPHILNKSYGNRDGLRCMCVTPRVATPNGRRGAIRRSPTDVQSRPFFDMNAHYMDVM</sequence>
<name>A0A4C1VHS4_EUMVA</name>
<protein>
    <submittedName>
        <fullName evidence="1">Uncharacterized protein</fullName>
    </submittedName>
</protein>
<dbReference type="Proteomes" id="UP000299102">
    <property type="component" value="Unassembled WGS sequence"/>
</dbReference>
<proteinExistence type="predicted"/>
<comment type="caution">
    <text evidence="1">The sequence shown here is derived from an EMBL/GenBank/DDBJ whole genome shotgun (WGS) entry which is preliminary data.</text>
</comment>
<reference evidence="1 2" key="1">
    <citation type="journal article" date="2019" name="Commun. Biol.">
        <title>The bagworm genome reveals a unique fibroin gene that provides high tensile strength.</title>
        <authorList>
            <person name="Kono N."/>
            <person name="Nakamura H."/>
            <person name="Ohtoshi R."/>
            <person name="Tomita M."/>
            <person name="Numata K."/>
            <person name="Arakawa K."/>
        </authorList>
    </citation>
    <scope>NUCLEOTIDE SEQUENCE [LARGE SCALE GENOMIC DNA]</scope>
</reference>
<evidence type="ECO:0000313" key="1">
    <source>
        <dbReference type="EMBL" id="GBP38031.1"/>
    </source>
</evidence>
<gene>
    <name evidence="1" type="ORF">EVAR_95156_1</name>
</gene>